<keyword evidence="4" id="KW-1185">Reference proteome</keyword>
<gene>
    <name evidence="3" type="ORF">NRB56_39810</name>
</gene>
<evidence type="ECO:0000313" key="4">
    <source>
        <dbReference type="Proteomes" id="UP000431401"/>
    </source>
</evidence>
<organism evidence="3 4">
    <name type="scientific">Nocardia aurantia</name>
    <dbReference type="NCBI Taxonomy" id="2585199"/>
    <lineage>
        <taxon>Bacteria</taxon>
        <taxon>Bacillati</taxon>
        <taxon>Actinomycetota</taxon>
        <taxon>Actinomycetes</taxon>
        <taxon>Mycobacteriales</taxon>
        <taxon>Nocardiaceae</taxon>
        <taxon>Nocardia</taxon>
    </lineage>
</organism>
<dbReference type="Proteomes" id="UP000431401">
    <property type="component" value="Unassembled WGS sequence"/>
</dbReference>
<sequence>MARQSDSMVRMKTISVGELRQNPADMVADVEAGEVYELTKHNRRVAFIVPALSSATLIPPRSVARDARTRDIARHELRTATTIDELLESEKGDW</sequence>
<dbReference type="SUPFAM" id="SSF143120">
    <property type="entry name" value="YefM-like"/>
    <property type="match status" value="1"/>
</dbReference>
<evidence type="ECO:0000256" key="1">
    <source>
        <dbReference type="ARBA" id="ARBA00009981"/>
    </source>
</evidence>
<comment type="caution">
    <text evidence="3">The sequence shown here is derived from an EMBL/GenBank/DDBJ whole genome shotgun (WGS) entry which is preliminary data.</text>
</comment>
<protein>
    <recommendedName>
        <fullName evidence="2">Antitoxin</fullName>
    </recommendedName>
</protein>
<evidence type="ECO:0000313" key="3">
    <source>
        <dbReference type="EMBL" id="MQY28397.1"/>
    </source>
</evidence>
<dbReference type="Pfam" id="PF02604">
    <property type="entry name" value="PhdYeFM_antitox"/>
    <property type="match status" value="1"/>
</dbReference>
<comment type="similarity">
    <text evidence="1 2">Belongs to the phD/YefM antitoxin family.</text>
</comment>
<name>A0A7K0DS64_9NOCA</name>
<reference evidence="3 4" key="1">
    <citation type="submission" date="2019-10" db="EMBL/GenBank/DDBJ databases">
        <title>Nocardia macrotermitis sp. nov. and Nocardia aurantia sp. nov., isolated from the gut of fungus growing-termite Macrotermes natalensis.</title>
        <authorList>
            <person name="Benndorf R."/>
            <person name="Schwitalla J."/>
            <person name="Martin K."/>
            <person name="De Beer W."/>
            <person name="Kaster A.-K."/>
            <person name="Vollmers J."/>
            <person name="Poulsen M."/>
            <person name="Beemelmanns C."/>
        </authorList>
    </citation>
    <scope>NUCLEOTIDE SEQUENCE [LARGE SCALE GENOMIC DNA]</scope>
    <source>
        <strain evidence="3 4">RB56</strain>
    </source>
</reference>
<evidence type="ECO:0000256" key="2">
    <source>
        <dbReference type="RuleBase" id="RU362080"/>
    </source>
</evidence>
<dbReference type="InterPro" id="IPR006442">
    <property type="entry name" value="Antitoxin_Phd/YefM"/>
</dbReference>
<accession>A0A7K0DS64</accession>
<dbReference type="Gene3D" id="3.40.1620.10">
    <property type="entry name" value="YefM-like domain"/>
    <property type="match status" value="1"/>
</dbReference>
<dbReference type="EMBL" id="WEGI01000008">
    <property type="protein sequence ID" value="MQY28397.1"/>
    <property type="molecule type" value="Genomic_DNA"/>
</dbReference>
<comment type="function">
    <text evidence="2">Antitoxin component of a type II toxin-antitoxin (TA) system.</text>
</comment>
<proteinExistence type="inferred from homology"/>
<dbReference type="AlphaFoldDB" id="A0A7K0DS64"/>
<dbReference type="InterPro" id="IPR036165">
    <property type="entry name" value="YefM-like_sf"/>
</dbReference>
<dbReference type="NCBIfam" id="TIGR01552">
    <property type="entry name" value="phd_fam"/>
    <property type="match status" value="1"/>
</dbReference>